<feature type="region of interest" description="Disordered" evidence="1">
    <location>
        <begin position="24"/>
        <end position="50"/>
    </location>
</feature>
<name>A0A1M7PKR3_9BURK</name>
<evidence type="ECO:0000256" key="1">
    <source>
        <dbReference type="SAM" id="MobiDB-lite"/>
    </source>
</evidence>
<dbReference type="RefSeq" id="WP_072784935.1">
    <property type="nucleotide sequence ID" value="NZ_FRCX01000005.1"/>
</dbReference>
<dbReference type="AlphaFoldDB" id="A0A1M7PKR3"/>
<dbReference type="OrthoDB" id="8759078at2"/>
<dbReference type="Proteomes" id="UP000184339">
    <property type="component" value="Unassembled WGS sequence"/>
</dbReference>
<proteinExistence type="predicted"/>
<sequence>MSSIDSTSQFLSKMAAQVTALARQAPLKSGSDASQAKARPPAAGTTAGADRQALIVQRVRAIADDDPQRRRKAFRIFLESVLSSELGGDLINDPAFHRLIDQVQQSMEANQELLPAIDRAGGFLLDSARRRK</sequence>
<accession>A0A1M7PKR3</accession>
<evidence type="ECO:0000313" key="3">
    <source>
        <dbReference type="Proteomes" id="UP000184339"/>
    </source>
</evidence>
<dbReference type="STRING" id="551987.SAMN05192549_105178"/>
<organism evidence="2 3">
    <name type="scientific">Duganella sacchari</name>
    <dbReference type="NCBI Taxonomy" id="551987"/>
    <lineage>
        <taxon>Bacteria</taxon>
        <taxon>Pseudomonadati</taxon>
        <taxon>Pseudomonadota</taxon>
        <taxon>Betaproteobacteria</taxon>
        <taxon>Burkholderiales</taxon>
        <taxon>Oxalobacteraceae</taxon>
        <taxon>Telluria group</taxon>
        <taxon>Duganella</taxon>
    </lineage>
</organism>
<evidence type="ECO:0000313" key="2">
    <source>
        <dbReference type="EMBL" id="SHN17818.1"/>
    </source>
</evidence>
<keyword evidence="3" id="KW-1185">Reference proteome</keyword>
<dbReference type="EMBL" id="FRCX01000005">
    <property type="protein sequence ID" value="SHN17818.1"/>
    <property type="molecule type" value="Genomic_DNA"/>
</dbReference>
<protein>
    <submittedName>
        <fullName evidence="2">Uncharacterized protein</fullName>
    </submittedName>
</protein>
<gene>
    <name evidence="2" type="ORF">SAMN05192549_105178</name>
</gene>
<feature type="compositionally biased region" description="Low complexity" evidence="1">
    <location>
        <begin position="36"/>
        <end position="49"/>
    </location>
</feature>
<reference evidence="3" key="1">
    <citation type="submission" date="2016-11" db="EMBL/GenBank/DDBJ databases">
        <authorList>
            <person name="Varghese N."/>
            <person name="Submissions S."/>
        </authorList>
    </citation>
    <scope>NUCLEOTIDE SEQUENCE [LARGE SCALE GENOMIC DNA]</scope>
    <source>
        <strain evidence="3">Sac-22</strain>
    </source>
</reference>